<evidence type="ECO:0000313" key="7">
    <source>
        <dbReference type="Proteomes" id="UP000317422"/>
    </source>
</evidence>
<evidence type="ECO:0000256" key="2">
    <source>
        <dbReference type="ARBA" id="ARBA00023125"/>
    </source>
</evidence>
<reference evidence="6 7" key="1">
    <citation type="submission" date="2019-06" db="EMBL/GenBank/DDBJ databases">
        <title>Sequencing the genomes of 1000 actinobacteria strains.</title>
        <authorList>
            <person name="Klenk H.-P."/>
        </authorList>
    </citation>
    <scope>NUCLEOTIDE SEQUENCE [LARGE SCALE GENOMIC DNA]</scope>
    <source>
        <strain evidence="6 7">DSM 45015</strain>
    </source>
</reference>
<dbReference type="AlphaFoldDB" id="A0A543NL10"/>
<dbReference type="SUPFAM" id="SSF46785">
    <property type="entry name" value="Winged helix' DNA-binding domain"/>
    <property type="match status" value="1"/>
</dbReference>
<evidence type="ECO:0000256" key="1">
    <source>
        <dbReference type="ARBA" id="ARBA00023015"/>
    </source>
</evidence>
<dbReference type="InterPro" id="IPR000524">
    <property type="entry name" value="Tscrpt_reg_HTH_GntR"/>
</dbReference>
<dbReference type="Pfam" id="PF00392">
    <property type="entry name" value="GntR"/>
    <property type="match status" value="1"/>
</dbReference>
<keyword evidence="3" id="KW-0804">Transcription</keyword>
<keyword evidence="7" id="KW-1185">Reference proteome</keyword>
<dbReference type="SMART" id="SM00345">
    <property type="entry name" value="HTH_GNTR"/>
    <property type="match status" value="1"/>
</dbReference>
<evidence type="ECO:0000256" key="4">
    <source>
        <dbReference type="SAM" id="MobiDB-lite"/>
    </source>
</evidence>
<gene>
    <name evidence="6" type="ORF">FHX37_2487</name>
</gene>
<organism evidence="6 7">
    <name type="scientific">Haloactinospora alba</name>
    <dbReference type="NCBI Taxonomy" id="405555"/>
    <lineage>
        <taxon>Bacteria</taxon>
        <taxon>Bacillati</taxon>
        <taxon>Actinomycetota</taxon>
        <taxon>Actinomycetes</taxon>
        <taxon>Streptosporangiales</taxon>
        <taxon>Nocardiopsidaceae</taxon>
        <taxon>Haloactinospora</taxon>
    </lineage>
</organism>
<dbReference type="RefSeq" id="WP_211351814.1">
    <property type="nucleotide sequence ID" value="NZ_VFQC01000001.1"/>
</dbReference>
<evidence type="ECO:0000313" key="6">
    <source>
        <dbReference type="EMBL" id="TQN32523.1"/>
    </source>
</evidence>
<dbReference type="InterPro" id="IPR036388">
    <property type="entry name" value="WH-like_DNA-bd_sf"/>
</dbReference>
<accession>A0A543NL10</accession>
<dbReference type="EMBL" id="VFQC01000001">
    <property type="protein sequence ID" value="TQN32523.1"/>
    <property type="molecule type" value="Genomic_DNA"/>
</dbReference>
<protein>
    <submittedName>
        <fullName evidence="6">DNA-binding transcriptional regulator YhcF (GntR family)</fullName>
    </submittedName>
</protein>
<dbReference type="PANTHER" id="PTHR38445">
    <property type="entry name" value="HTH-TYPE TRANSCRIPTIONAL REPRESSOR YTRA"/>
    <property type="match status" value="1"/>
</dbReference>
<feature type="region of interest" description="Disordered" evidence="4">
    <location>
        <begin position="68"/>
        <end position="110"/>
    </location>
</feature>
<name>A0A543NL10_9ACTN</name>
<sequence>MIITVDPRSYLPPFEQVRDQIRGRVGTGELPVGSRLPPVRRLAADLGVAPNTVARAYRELEREGVLDGRGARGTFVAAPPQQPERTAEPPASGEPGGDVRNSVRDLVRRARDTGMDRAAVLALVSREWDAASVTAGEEHR</sequence>
<dbReference type="InterPro" id="IPR036390">
    <property type="entry name" value="WH_DNA-bd_sf"/>
</dbReference>
<comment type="caution">
    <text evidence="6">The sequence shown here is derived from an EMBL/GenBank/DDBJ whole genome shotgun (WGS) entry which is preliminary data.</text>
</comment>
<keyword evidence="2 6" id="KW-0238">DNA-binding</keyword>
<feature type="domain" description="HTH gntR-type" evidence="5">
    <location>
        <begin position="11"/>
        <end position="79"/>
    </location>
</feature>
<dbReference type="Gene3D" id="1.10.10.10">
    <property type="entry name" value="Winged helix-like DNA-binding domain superfamily/Winged helix DNA-binding domain"/>
    <property type="match status" value="1"/>
</dbReference>
<dbReference type="CDD" id="cd07377">
    <property type="entry name" value="WHTH_GntR"/>
    <property type="match status" value="1"/>
</dbReference>
<dbReference type="Proteomes" id="UP000317422">
    <property type="component" value="Unassembled WGS sequence"/>
</dbReference>
<dbReference type="GO" id="GO:0003677">
    <property type="term" value="F:DNA binding"/>
    <property type="evidence" value="ECO:0007669"/>
    <property type="project" value="UniProtKB-KW"/>
</dbReference>
<proteinExistence type="predicted"/>
<dbReference type="GO" id="GO:0003700">
    <property type="term" value="F:DNA-binding transcription factor activity"/>
    <property type="evidence" value="ECO:0007669"/>
    <property type="project" value="InterPro"/>
</dbReference>
<dbReference type="PANTHER" id="PTHR38445:SF9">
    <property type="entry name" value="HTH-TYPE TRANSCRIPTIONAL REPRESSOR YTRA"/>
    <property type="match status" value="1"/>
</dbReference>
<feature type="compositionally biased region" description="Basic and acidic residues" evidence="4">
    <location>
        <begin position="101"/>
        <end position="110"/>
    </location>
</feature>
<dbReference type="PROSITE" id="PS50949">
    <property type="entry name" value="HTH_GNTR"/>
    <property type="match status" value="1"/>
</dbReference>
<evidence type="ECO:0000256" key="3">
    <source>
        <dbReference type="ARBA" id="ARBA00023163"/>
    </source>
</evidence>
<evidence type="ECO:0000259" key="5">
    <source>
        <dbReference type="PROSITE" id="PS50949"/>
    </source>
</evidence>
<keyword evidence="1" id="KW-0805">Transcription regulation</keyword>